<organism evidence="2 3">
    <name type="scientific">Catenibacillus scindens</name>
    <dbReference type="NCBI Taxonomy" id="673271"/>
    <lineage>
        <taxon>Bacteria</taxon>
        <taxon>Bacillati</taxon>
        <taxon>Bacillota</taxon>
        <taxon>Clostridia</taxon>
        <taxon>Lachnospirales</taxon>
        <taxon>Lachnospiraceae</taxon>
        <taxon>Catenibacillus</taxon>
    </lineage>
</organism>
<dbReference type="EMBL" id="JACHFW010000010">
    <property type="protein sequence ID" value="MBB5265239.1"/>
    <property type="molecule type" value="Genomic_DNA"/>
</dbReference>
<dbReference type="InterPro" id="IPR000182">
    <property type="entry name" value="GNAT_dom"/>
</dbReference>
<dbReference type="Proteomes" id="UP000543642">
    <property type="component" value="Unassembled WGS sequence"/>
</dbReference>
<accession>A0A7W8M5S7</accession>
<gene>
    <name evidence="2" type="ORF">HNP82_002382</name>
</gene>
<dbReference type="Gene3D" id="3.40.630.30">
    <property type="match status" value="1"/>
</dbReference>
<dbReference type="PROSITE" id="PS51186">
    <property type="entry name" value="GNAT"/>
    <property type="match status" value="1"/>
</dbReference>
<feature type="domain" description="N-acetyltransferase" evidence="1">
    <location>
        <begin position="1"/>
        <end position="151"/>
    </location>
</feature>
<evidence type="ECO:0000313" key="3">
    <source>
        <dbReference type="Proteomes" id="UP000543642"/>
    </source>
</evidence>
<reference evidence="2 3" key="1">
    <citation type="submission" date="2020-08" db="EMBL/GenBank/DDBJ databases">
        <title>Genomic Encyclopedia of Type Strains, Phase IV (KMG-IV): sequencing the most valuable type-strain genomes for metagenomic binning, comparative biology and taxonomic classification.</title>
        <authorList>
            <person name="Goeker M."/>
        </authorList>
    </citation>
    <scope>NUCLEOTIDE SEQUENCE [LARGE SCALE GENOMIC DNA]</scope>
    <source>
        <strain evidence="2 3">DSM 106146</strain>
    </source>
</reference>
<protein>
    <submittedName>
        <fullName evidence="2">Putative acetyltransferase</fullName>
        <ecNumber evidence="2">2.3.1.-</ecNumber>
    </submittedName>
</protein>
<evidence type="ECO:0000313" key="2">
    <source>
        <dbReference type="EMBL" id="MBB5265239.1"/>
    </source>
</evidence>
<dbReference type="Pfam" id="PF13673">
    <property type="entry name" value="Acetyltransf_10"/>
    <property type="match status" value="1"/>
</dbReference>
<keyword evidence="3" id="KW-1185">Reference proteome</keyword>
<sequence>MMLRKYEPGDAEKMAALFYDTVHSVNIRDYTKDQVDAWAAGNVDLEAWNKSFLEHNTLVAVEDGRIIGFGDMDLSGYFDRLYIHKDYQGRGIATAICDALEEKVCPKTITVAASITARPFFENRGYHVVRKQQVERRGVLLTNFVMEKHFS</sequence>
<dbReference type="PANTHER" id="PTHR43451">
    <property type="entry name" value="ACETYLTRANSFERASE (GNAT) FAMILY PROTEIN"/>
    <property type="match status" value="1"/>
</dbReference>
<comment type="caution">
    <text evidence="2">The sequence shown here is derived from an EMBL/GenBank/DDBJ whole genome shotgun (WGS) entry which is preliminary data.</text>
</comment>
<name>A0A7W8M5S7_9FIRM</name>
<dbReference type="CDD" id="cd04301">
    <property type="entry name" value="NAT_SF"/>
    <property type="match status" value="1"/>
</dbReference>
<dbReference type="AlphaFoldDB" id="A0A7W8M5S7"/>
<dbReference type="SUPFAM" id="SSF55729">
    <property type="entry name" value="Acyl-CoA N-acyltransferases (Nat)"/>
    <property type="match status" value="1"/>
</dbReference>
<keyword evidence="2" id="KW-0012">Acyltransferase</keyword>
<dbReference type="GO" id="GO:0016747">
    <property type="term" value="F:acyltransferase activity, transferring groups other than amino-acyl groups"/>
    <property type="evidence" value="ECO:0007669"/>
    <property type="project" value="InterPro"/>
</dbReference>
<dbReference type="InterPro" id="IPR016181">
    <property type="entry name" value="Acyl_CoA_acyltransferase"/>
</dbReference>
<proteinExistence type="predicted"/>
<evidence type="ECO:0000259" key="1">
    <source>
        <dbReference type="PROSITE" id="PS51186"/>
    </source>
</evidence>
<dbReference type="PANTHER" id="PTHR43451:SF1">
    <property type="entry name" value="ACETYLTRANSFERASE"/>
    <property type="match status" value="1"/>
</dbReference>
<dbReference type="RefSeq" id="WP_183775000.1">
    <property type="nucleotide sequence ID" value="NZ_CAWVEG010000222.1"/>
</dbReference>
<keyword evidence="2" id="KW-0808">Transferase</keyword>
<dbReference type="InterPro" id="IPR052564">
    <property type="entry name" value="N-acetyltrans/Recomb-assoc"/>
</dbReference>
<dbReference type="EC" id="2.3.1.-" evidence="2"/>